<evidence type="ECO:0000313" key="1">
    <source>
        <dbReference type="EMBL" id="KEO58783.1"/>
    </source>
</evidence>
<dbReference type="EMBL" id="AUNC01000004">
    <property type="protein sequence ID" value="KEO58783.1"/>
    <property type="molecule type" value="Genomic_DNA"/>
</dbReference>
<reference evidence="1 2" key="1">
    <citation type="submission" date="2013-07" db="EMBL/GenBank/DDBJ databases">
        <title>Thalassospira permensis NBRC 106175 Genome Sequencing.</title>
        <authorList>
            <person name="Lai Q."/>
            <person name="Shao Z."/>
        </authorList>
    </citation>
    <scope>NUCLEOTIDE SEQUENCE [LARGE SCALE GENOMIC DNA]</scope>
    <source>
        <strain evidence="1 2">NBRC 106175</strain>
    </source>
</reference>
<proteinExistence type="predicted"/>
<keyword evidence="2" id="KW-1185">Reference proteome</keyword>
<evidence type="ECO:0000313" key="2">
    <source>
        <dbReference type="Proteomes" id="UP000027463"/>
    </source>
</evidence>
<accession>A0ABR4TSF3</accession>
<gene>
    <name evidence="1" type="ORF">SMB34_12235</name>
</gene>
<comment type="caution">
    <text evidence="1">The sequence shown here is derived from an EMBL/GenBank/DDBJ whole genome shotgun (WGS) entry which is preliminary data.</text>
</comment>
<name>A0ABR4TSF3_9PROT</name>
<dbReference type="Proteomes" id="UP000027463">
    <property type="component" value="Unassembled WGS sequence"/>
</dbReference>
<sequence length="41" mass="4577">MLFQKEHAGQVPKISNINIAAAFDCGPGNDDITTDRDRRNF</sequence>
<organism evidence="1 2">
    <name type="scientific">Thalassospira permensis NBRC 106175</name>
    <dbReference type="NCBI Taxonomy" id="1353532"/>
    <lineage>
        <taxon>Bacteria</taxon>
        <taxon>Pseudomonadati</taxon>
        <taxon>Pseudomonadota</taxon>
        <taxon>Alphaproteobacteria</taxon>
        <taxon>Rhodospirillales</taxon>
        <taxon>Thalassospiraceae</taxon>
        <taxon>Thalassospira</taxon>
    </lineage>
</organism>
<protein>
    <submittedName>
        <fullName evidence="1">Uncharacterized protein</fullName>
    </submittedName>
</protein>